<dbReference type="EC" id="2.7.1.-" evidence="1"/>
<dbReference type="AlphaFoldDB" id="A0A517P9X8"/>
<evidence type="ECO:0000313" key="2">
    <source>
        <dbReference type="Proteomes" id="UP000318741"/>
    </source>
</evidence>
<gene>
    <name evidence="1" type="primary">rfaP</name>
    <name evidence="1" type="ORF">CA12_22700</name>
</gene>
<reference evidence="1 2" key="1">
    <citation type="submission" date="2019-02" db="EMBL/GenBank/DDBJ databases">
        <title>Deep-cultivation of Planctomycetes and their phenomic and genomic characterization uncovers novel biology.</title>
        <authorList>
            <person name="Wiegand S."/>
            <person name="Jogler M."/>
            <person name="Boedeker C."/>
            <person name="Pinto D."/>
            <person name="Vollmers J."/>
            <person name="Rivas-Marin E."/>
            <person name="Kohn T."/>
            <person name="Peeters S.H."/>
            <person name="Heuer A."/>
            <person name="Rast P."/>
            <person name="Oberbeckmann S."/>
            <person name="Bunk B."/>
            <person name="Jeske O."/>
            <person name="Meyerdierks A."/>
            <person name="Storesund J.E."/>
            <person name="Kallscheuer N."/>
            <person name="Luecker S."/>
            <person name="Lage O.M."/>
            <person name="Pohl T."/>
            <person name="Merkel B.J."/>
            <person name="Hornburger P."/>
            <person name="Mueller R.-W."/>
            <person name="Bruemmer F."/>
            <person name="Labrenz M."/>
            <person name="Spormann A.M."/>
            <person name="Op den Camp H."/>
            <person name="Overmann J."/>
            <person name="Amann R."/>
            <person name="Jetten M.S.M."/>
            <person name="Mascher T."/>
            <person name="Medema M.H."/>
            <person name="Devos D.P."/>
            <person name="Kaster A.-K."/>
            <person name="Ovreas L."/>
            <person name="Rohde M."/>
            <person name="Galperin M.Y."/>
            <person name="Jogler C."/>
        </authorList>
    </citation>
    <scope>NUCLEOTIDE SEQUENCE [LARGE SCALE GENOMIC DNA]</scope>
    <source>
        <strain evidence="1 2">CA12</strain>
    </source>
</reference>
<dbReference type="OrthoDB" id="261539at2"/>
<evidence type="ECO:0000313" key="1">
    <source>
        <dbReference type="EMBL" id="QDT16172.1"/>
    </source>
</evidence>
<keyword evidence="2" id="KW-1185">Reference proteome</keyword>
<dbReference type="GO" id="GO:0016301">
    <property type="term" value="F:kinase activity"/>
    <property type="evidence" value="ECO:0007669"/>
    <property type="project" value="UniProtKB-KW"/>
</dbReference>
<keyword evidence="1" id="KW-0808">Transferase</keyword>
<dbReference type="Pfam" id="PF06293">
    <property type="entry name" value="Kdo"/>
    <property type="match status" value="1"/>
</dbReference>
<keyword evidence="1" id="KW-0418">Kinase</keyword>
<dbReference type="InterPro" id="IPR011009">
    <property type="entry name" value="Kinase-like_dom_sf"/>
</dbReference>
<dbReference type="EMBL" id="CP036265">
    <property type="protein sequence ID" value="QDT16172.1"/>
    <property type="molecule type" value="Genomic_DNA"/>
</dbReference>
<organism evidence="1 2">
    <name type="scientific">Alienimonas californiensis</name>
    <dbReference type="NCBI Taxonomy" id="2527989"/>
    <lineage>
        <taxon>Bacteria</taxon>
        <taxon>Pseudomonadati</taxon>
        <taxon>Planctomycetota</taxon>
        <taxon>Planctomycetia</taxon>
        <taxon>Planctomycetales</taxon>
        <taxon>Planctomycetaceae</taxon>
        <taxon>Alienimonas</taxon>
    </lineage>
</organism>
<dbReference type="KEGG" id="acaf:CA12_22700"/>
<dbReference type="SUPFAM" id="SSF56112">
    <property type="entry name" value="Protein kinase-like (PK-like)"/>
    <property type="match status" value="1"/>
</dbReference>
<dbReference type="RefSeq" id="WP_145359036.1">
    <property type="nucleotide sequence ID" value="NZ_CP036265.1"/>
</dbReference>
<protein>
    <submittedName>
        <fullName evidence="1">Lipopolysaccharide core heptose(I) kinase RfaP</fullName>
        <ecNumber evidence="1">2.7.1.-</ecNumber>
    </submittedName>
</protein>
<name>A0A517P9X8_9PLAN</name>
<dbReference type="Proteomes" id="UP000318741">
    <property type="component" value="Chromosome"/>
</dbReference>
<sequence>MTPADAPTATTPAPQTIVTERWDDGRLTVNVAFADWLREQNLTTCAAFDRLEPTEVARHVKQRVTARFEFDATVGDPVGGRAFYIKRHGRDPLSEYVKPLFRLTKPVLGARPEWDAMLRFHEVGLPTMTPVAFGETGPVGNRRSFVMTESLEDRERVDHWLADRRDDRTPETTIQRRALVAEVARLARRLHDAGMHHQDLYLCHWLLPAKVTRGAGAPGVPSIIDLGRVRCHATLPDRWRIKDLAQIYYSAGGVPRSDQVRFLRAYLGRPLAAEDRDLVRRVRKKARAIGRHTRRNDL</sequence>
<proteinExistence type="predicted"/>
<accession>A0A517P9X8</accession>
<dbReference type="NCBIfam" id="NF011703">
    <property type="entry name" value="PRK15123.1"/>
    <property type="match status" value="1"/>
</dbReference>